<sequence>MPIVTLFFDVEDPLAPDSDDAALRVCQLLAAEGLTATMCVTGEKARKLRERARRDVIEALKSHSLGLHTNTHSVHPTTMEAVKDLSWEQGVEAIRKSEEPGLASFEEVFGRMPCCWAGAGNTWAPHVLGWLATTPIKAWAYSLLTPPGGEPHRVNGLCGFPQHGAISEDDYASPESRATALDRIRALCSSKLGWVGVFLGHPTRYVHRAFWDAAYYGGLNPTGEIPLPEERPQAEREALFEGLDELLPRIAELGPVLPLDEVLALPWDWVPMGAGAMRHTREAATKRIAQAAKWPVHRPHLRVESLLAPLEAALEGLEIGRLRR</sequence>
<evidence type="ECO:0008006" key="3">
    <source>
        <dbReference type="Google" id="ProtNLM"/>
    </source>
</evidence>
<dbReference type="AlphaFoldDB" id="A0A809RA90"/>
<evidence type="ECO:0000313" key="2">
    <source>
        <dbReference type="Proteomes" id="UP000662873"/>
    </source>
</evidence>
<evidence type="ECO:0000313" key="1">
    <source>
        <dbReference type="EMBL" id="BBO24400.1"/>
    </source>
</evidence>
<dbReference type="SUPFAM" id="SSF88713">
    <property type="entry name" value="Glycoside hydrolase/deacetylase"/>
    <property type="match status" value="1"/>
</dbReference>
<organism evidence="1 2">
    <name type="scientific">Candidatus Nitrosymbiomonas proteolyticus</name>
    <dbReference type="NCBI Taxonomy" id="2608984"/>
    <lineage>
        <taxon>Bacteria</taxon>
        <taxon>Bacillati</taxon>
        <taxon>Armatimonadota</taxon>
        <taxon>Armatimonadota incertae sedis</taxon>
        <taxon>Candidatus Nitrosymbiomonas</taxon>
    </lineage>
</organism>
<dbReference type="KEGG" id="npy:NPRO_19950"/>
<dbReference type="EMBL" id="AP021858">
    <property type="protein sequence ID" value="BBO24400.1"/>
    <property type="molecule type" value="Genomic_DNA"/>
</dbReference>
<dbReference type="GO" id="GO:0005975">
    <property type="term" value="P:carbohydrate metabolic process"/>
    <property type="evidence" value="ECO:0007669"/>
    <property type="project" value="InterPro"/>
</dbReference>
<accession>A0A809RA90</accession>
<reference evidence="1" key="1">
    <citation type="journal article" name="DNA Res.">
        <title>The physiological potential of anammox bacteria as revealed by their core genome structure.</title>
        <authorList>
            <person name="Okubo T."/>
            <person name="Toyoda A."/>
            <person name="Fukuhara K."/>
            <person name="Uchiyama I."/>
            <person name="Harigaya Y."/>
            <person name="Kuroiwa M."/>
            <person name="Suzuki T."/>
            <person name="Murakami Y."/>
            <person name="Suwa Y."/>
            <person name="Takami H."/>
        </authorList>
    </citation>
    <scope>NUCLEOTIDE SEQUENCE</scope>
    <source>
        <strain evidence="1">317325-2</strain>
    </source>
</reference>
<dbReference type="InterPro" id="IPR011330">
    <property type="entry name" value="Glyco_hydro/deAcase_b/a-brl"/>
</dbReference>
<gene>
    <name evidence="1" type="ORF">NPRO_19950</name>
</gene>
<dbReference type="Gene3D" id="3.20.20.370">
    <property type="entry name" value="Glycoside hydrolase/deacetylase"/>
    <property type="match status" value="1"/>
</dbReference>
<name>A0A809RA90_9BACT</name>
<proteinExistence type="predicted"/>
<dbReference type="Proteomes" id="UP000662873">
    <property type="component" value="Chromosome"/>
</dbReference>
<protein>
    <recommendedName>
        <fullName evidence="3">NodB homology domain-containing protein</fullName>
    </recommendedName>
</protein>